<keyword evidence="1" id="KW-0812">Transmembrane</keyword>
<comment type="caution">
    <text evidence="2">The sequence shown here is derived from an EMBL/GenBank/DDBJ whole genome shotgun (WGS) entry which is preliminary data.</text>
</comment>
<protein>
    <submittedName>
        <fullName evidence="2">Uncharacterized protein</fullName>
    </submittedName>
</protein>
<keyword evidence="3" id="KW-1185">Reference proteome</keyword>
<keyword evidence="1" id="KW-0472">Membrane</keyword>
<evidence type="ECO:0000313" key="2">
    <source>
        <dbReference type="EMBL" id="ERH25549.1"/>
    </source>
</evidence>
<reference evidence="2 3" key="1">
    <citation type="submission" date="2013-08" db="EMBL/GenBank/DDBJ databases">
        <authorList>
            <person name="Weinstock G."/>
            <person name="Sodergren E."/>
            <person name="Wylie T."/>
            <person name="Fulton L."/>
            <person name="Fulton R."/>
            <person name="Fronick C."/>
            <person name="O'Laughlin M."/>
            <person name="Godfrey J."/>
            <person name="Miner T."/>
            <person name="Herter B."/>
            <person name="Appelbaum E."/>
            <person name="Cordes M."/>
            <person name="Lek S."/>
            <person name="Wollam A."/>
            <person name="Pepin K.H."/>
            <person name="Palsikar V.B."/>
            <person name="Mitreva M."/>
            <person name="Wilson R.K."/>
        </authorList>
    </citation>
    <scope>NUCLEOTIDE SEQUENCE [LARGE SCALE GENOMIC DNA]</scope>
    <source>
        <strain evidence="2 3">F0542</strain>
    </source>
</reference>
<dbReference type="Proteomes" id="UP000016536">
    <property type="component" value="Unassembled WGS sequence"/>
</dbReference>
<gene>
    <name evidence="2" type="ORF">HMPREF1979_00353</name>
</gene>
<keyword evidence="1" id="KW-1133">Transmembrane helix</keyword>
<dbReference type="EMBL" id="AWSE01000015">
    <property type="protein sequence ID" value="ERH25549.1"/>
    <property type="molecule type" value="Genomic_DNA"/>
</dbReference>
<name>U1QVJ7_9ACTO</name>
<sequence length="78" mass="8337">MISTSLTTSAVLGVVPLLTLIDIVYLKDIGRIFIKFWDPTFWVYAISIFLLLAAHVLLAKFKALNAAGGAGDVSVGKA</sequence>
<organism evidence="2 3">
    <name type="scientific">Actinomyces johnsonii F0542</name>
    <dbReference type="NCBI Taxonomy" id="1321818"/>
    <lineage>
        <taxon>Bacteria</taxon>
        <taxon>Bacillati</taxon>
        <taxon>Actinomycetota</taxon>
        <taxon>Actinomycetes</taxon>
        <taxon>Actinomycetales</taxon>
        <taxon>Actinomycetaceae</taxon>
        <taxon>Actinomyces</taxon>
    </lineage>
</organism>
<accession>U1QVJ7</accession>
<dbReference type="AlphaFoldDB" id="U1QVJ7"/>
<evidence type="ECO:0000256" key="1">
    <source>
        <dbReference type="SAM" id="Phobius"/>
    </source>
</evidence>
<feature type="transmembrane region" description="Helical" evidence="1">
    <location>
        <begin position="42"/>
        <end position="59"/>
    </location>
</feature>
<proteinExistence type="predicted"/>
<dbReference type="PATRIC" id="fig|1321818.3.peg.290"/>
<evidence type="ECO:0000313" key="3">
    <source>
        <dbReference type="Proteomes" id="UP000016536"/>
    </source>
</evidence>
<dbReference type="HOGENOM" id="CLU_2614037_0_0_11"/>
<dbReference type="RefSeq" id="WP_021608987.1">
    <property type="nucleotide sequence ID" value="NZ_KE951935.1"/>
</dbReference>